<dbReference type="EMBL" id="CAJJDP010000028">
    <property type="protein sequence ID" value="CAD8153927.1"/>
    <property type="molecule type" value="Genomic_DNA"/>
</dbReference>
<evidence type="ECO:0000313" key="2">
    <source>
        <dbReference type="EMBL" id="CAD8153927.1"/>
    </source>
</evidence>
<reference evidence="2" key="1">
    <citation type="submission" date="2021-01" db="EMBL/GenBank/DDBJ databases">
        <authorList>
            <consortium name="Genoscope - CEA"/>
            <person name="William W."/>
        </authorList>
    </citation>
    <scope>NUCLEOTIDE SEQUENCE</scope>
</reference>
<accession>A0A8S1TQS5</accession>
<keyword evidence="1" id="KW-1133">Transmembrane helix</keyword>
<keyword evidence="3" id="KW-1185">Reference proteome</keyword>
<gene>
    <name evidence="2" type="ORF">POCTA_138.1.T0280273</name>
</gene>
<protein>
    <recommendedName>
        <fullName evidence="4">Transmembrane protein</fullName>
    </recommendedName>
</protein>
<dbReference type="AlphaFoldDB" id="A0A8S1TQS5"/>
<keyword evidence="1" id="KW-0812">Transmembrane</keyword>
<evidence type="ECO:0000256" key="1">
    <source>
        <dbReference type="SAM" id="Phobius"/>
    </source>
</evidence>
<proteinExistence type="predicted"/>
<keyword evidence="1" id="KW-0472">Membrane</keyword>
<evidence type="ECO:0008006" key="4">
    <source>
        <dbReference type="Google" id="ProtNLM"/>
    </source>
</evidence>
<organism evidence="2 3">
    <name type="scientific">Paramecium octaurelia</name>
    <dbReference type="NCBI Taxonomy" id="43137"/>
    <lineage>
        <taxon>Eukaryota</taxon>
        <taxon>Sar</taxon>
        <taxon>Alveolata</taxon>
        <taxon>Ciliophora</taxon>
        <taxon>Intramacronucleata</taxon>
        <taxon>Oligohymenophorea</taxon>
        <taxon>Peniculida</taxon>
        <taxon>Parameciidae</taxon>
        <taxon>Paramecium</taxon>
    </lineage>
</organism>
<evidence type="ECO:0000313" key="3">
    <source>
        <dbReference type="Proteomes" id="UP000683925"/>
    </source>
</evidence>
<sequence length="200" mass="24139">MNHIKHGSLHKYWNLLNRSKGSISNFHFTNKNQKHTQYKYKNFSILNSKKAYKFYKQEAQLCYLNNKYCQHRWMVMTCLLVMFIFLCIMPKWDQCKQYNIECTNYQFLFTSKTIIKQSQTMQKLSFTDAAVEPHLSQTEKLLVVCTSVLSISYQHFQLYLHNQYILLSMKILLLYIKNFLKNYHLKPMQISIQIYNVDLK</sequence>
<name>A0A8S1TQS5_PAROT</name>
<comment type="caution">
    <text evidence="2">The sequence shown here is derived from an EMBL/GenBank/DDBJ whole genome shotgun (WGS) entry which is preliminary data.</text>
</comment>
<dbReference type="Proteomes" id="UP000683925">
    <property type="component" value="Unassembled WGS sequence"/>
</dbReference>
<feature type="transmembrane region" description="Helical" evidence="1">
    <location>
        <begin position="73"/>
        <end position="92"/>
    </location>
</feature>